<evidence type="ECO:0000313" key="2">
    <source>
        <dbReference type="Proteomes" id="UP000253729"/>
    </source>
</evidence>
<dbReference type="GeneID" id="38143916"/>
<proteinExistence type="predicted"/>
<evidence type="ECO:0000313" key="1">
    <source>
        <dbReference type="EMBL" id="RDH33383.1"/>
    </source>
</evidence>
<dbReference type="AlphaFoldDB" id="A0A3F3Q2J2"/>
<dbReference type="EMBL" id="KZ852047">
    <property type="protein sequence ID" value="RDH33383.1"/>
    <property type="molecule type" value="Genomic_DNA"/>
</dbReference>
<dbReference type="RefSeq" id="XP_026626405.1">
    <property type="nucleotide sequence ID" value="XM_026775560.1"/>
</dbReference>
<gene>
    <name evidence="1" type="ORF">BDQ94DRAFT_35118</name>
</gene>
<protein>
    <submittedName>
        <fullName evidence="1">Uncharacterized protein</fullName>
    </submittedName>
</protein>
<accession>A0A3F3Q2J2</accession>
<dbReference type="Proteomes" id="UP000253729">
    <property type="component" value="Unassembled WGS sequence"/>
</dbReference>
<organism evidence="1 2">
    <name type="scientific">Aspergillus welwitschiae</name>
    <dbReference type="NCBI Taxonomy" id="1341132"/>
    <lineage>
        <taxon>Eukaryota</taxon>
        <taxon>Fungi</taxon>
        <taxon>Dikarya</taxon>
        <taxon>Ascomycota</taxon>
        <taxon>Pezizomycotina</taxon>
        <taxon>Eurotiomycetes</taxon>
        <taxon>Eurotiomycetidae</taxon>
        <taxon>Eurotiales</taxon>
        <taxon>Aspergillaceae</taxon>
        <taxon>Aspergillus</taxon>
        <taxon>Aspergillus subgen. Circumdati</taxon>
    </lineage>
</organism>
<name>A0A3F3Q2J2_9EURO</name>
<sequence>MYYWATSYTSISPECAHVSMSRLPYATVNSIQSANVQRWLCMFSTFLGSCRPVGSLDSALKIALIGYSPHRLLNLLP</sequence>
<reference evidence="1 2" key="1">
    <citation type="submission" date="2018-07" db="EMBL/GenBank/DDBJ databases">
        <title>The genomes of Aspergillus section Nigri reveals drivers in fungal speciation.</title>
        <authorList>
            <consortium name="DOE Joint Genome Institute"/>
            <person name="Vesth T.C."/>
            <person name="Nybo J."/>
            <person name="Theobald S."/>
            <person name="Brandl J."/>
            <person name="Frisvad J.C."/>
            <person name="Nielsen K.F."/>
            <person name="Lyhne E.K."/>
            <person name="Kogle M.E."/>
            <person name="Kuo A."/>
            <person name="Riley R."/>
            <person name="Clum A."/>
            <person name="Nolan M."/>
            <person name="Lipzen A."/>
            <person name="Salamov A."/>
            <person name="Henrissat B."/>
            <person name="Wiebenga A."/>
            <person name="De vries R.P."/>
            <person name="Grigoriev I.V."/>
            <person name="Mortensen U.H."/>
            <person name="Andersen M.R."/>
            <person name="Baker S.E."/>
        </authorList>
    </citation>
    <scope>NUCLEOTIDE SEQUENCE [LARGE SCALE GENOMIC DNA]</scope>
    <source>
        <strain evidence="1 2">CBS 139.54b</strain>
    </source>
</reference>
<keyword evidence="2" id="KW-1185">Reference proteome</keyword>